<evidence type="ECO:0000313" key="2">
    <source>
        <dbReference type="Proteomes" id="UP000024635"/>
    </source>
</evidence>
<evidence type="ECO:0000313" key="1">
    <source>
        <dbReference type="EMBL" id="EYC34736.1"/>
    </source>
</evidence>
<keyword evidence="2" id="KW-1185">Reference proteome</keyword>
<gene>
    <name evidence="1" type="primary">Acey_s1536.g3912</name>
    <name evidence="1" type="ORF">Y032_1536g3912</name>
</gene>
<dbReference type="STRING" id="53326.A0A016W569"/>
<dbReference type="AlphaFoldDB" id="A0A016W569"/>
<accession>A0A016W569</accession>
<sequence length="179" mass="20247">PSQQRGPDIAVYVLPEDTSMCYEFSFKRKNRDATCIYICTHCRALKDKDSERYGPVPSVKVKQGRFIENPCLNHYCEPKSTARACMRREIIKLCNTARTDSRVTVATARNDLINAVNKDEYGARCWIAATSGSDQTSDSNTDSQAYLFDEVKTNSDPSDFSEDEYLSLALTHFCLKISE</sequence>
<feature type="non-terminal residue" evidence="1">
    <location>
        <position position="1"/>
    </location>
</feature>
<reference evidence="2" key="1">
    <citation type="journal article" date="2015" name="Nat. Genet.">
        <title>The genome and transcriptome of the zoonotic hookworm Ancylostoma ceylanicum identify infection-specific gene families.</title>
        <authorList>
            <person name="Schwarz E.M."/>
            <person name="Hu Y."/>
            <person name="Antoshechkin I."/>
            <person name="Miller M.M."/>
            <person name="Sternberg P.W."/>
            <person name="Aroian R.V."/>
        </authorList>
    </citation>
    <scope>NUCLEOTIDE SEQUENCE</scope>
    <source>
        <strain evidence="2">HY135</strain>
    </source>
</reference>
<dbReference type="OrthoDB" id="5904616at2759"/>
<dbReference type="EMBL" id="JARK01001135">
    <property type="protein sequence ID" value="EYC34736.1"/>
    <property type="molecule type" value="Genomic_DNA"/>
</dbReference>
<comment type="caution">
    <text evidence="1">The sequence shown here is derived from an EMBL/GenBank/DDBJ whole genome shotgun (WGS) entry which is preliminary data.</text>
</comment>
<proteinExistence type="predicted"/>
<protein>
    <submittedName>
        <fullName evidence="1">Uncharacterized protein</fullName>
    </submittedName>
</protein>
<organism evidence="1 2">
    <name type="scientific">Ancylostoma ceylanicum</name>
    <dbReference type="NCBI Taxonomy" id="53326"/>
    <lineage>
        <taxon>Eukaryota</taxon>
        <taxon>Metazoa</taxon>
        <taxon>Ecdysozoa</taxon>
        <taxon>Nematoda</taxon>
        <taxon>Chromadorea</taxon>
        <taxon>Rhabditida</taxon>
        <taxon>Rhabditina</taxon>
        <taxon>Rhabditomorpha</taxon>
        <taxon>Strongyloidea</taxon>
        <taxon>Ancylostomatidae</taxon>
        <taxon>Ancylostomatinae</taxon>
        <taxon>Ancylostoma</taxon>
    </lineage>
</organism>
<name>A0A016W569_9BILA</name>
<dbReference type="Proteomes" id="UP000024635">
    <property type="component" value="Unassembled WGS sequence"/>
</dbReference>